<proteinExistence type="predicted"/>
<organism evidence="1">
    <name type="scientific">Oryza sativa subsp. japonica</name>
    <name type="common">Rice</name>
    <dbReference type="NCBI Taxonomy" id="39947"/>
    <lineage>
        <taxon>Eukaryota</taxon>
        <taxon>Viridiplantae</taxon>
        <taxon>Streptophyta</taxon>
        <taxon>Embryophyta</taxon>
        <taxon>Tracheophyta</taxon>
        <taxon>Spermatophyta</taxon>
        <taxon>Magnoliopsida</taxon>
        <taxon>Liliopsida</taxon>
        <taxon>Poales</taxon>
        <taxon>Poaceae</taxon>
        <taxon>BOP clade</taxon>
        <taxon>Oryzoideae</taxon>
        <taxon>Oryzeae</taxon>
        <taxon>Oryzinae</taxon>
        <taxon>Oryza</taxon>
        <taxon>Oryza sativa</taxon>
    </lineage>
</organism>
<accession>Q2QPS0</accession>
<reference evidence="1" key="3">
    <citation type="submission" date="2006-01" db="EMBL/GenBank/DDBJ databases">
        <authorList>
            <person name="Buell R."/>
        </authorList>
    </citation>
    <scope>NUCLEOTIDE SEQUENCE</scope>
</reference>
<name>Q2QPS0_ORYSJ</name>
<evidence type="ECO:0000313" key="1">
    <source>
        <dbReference type="EMBL" id="ABA98747.1"/>
    </source>
</evidence>
<dbReference type="EMBL" id="DP000011">
    <property type="protein sequence ID" value="ABA98747.1"/>
    <property type="molecule type" value="Genomic_DNA"/>
</dbReference>
<gene>
    <name evidence="1" type="ordered locus">LOC_Os12g33510</name>
</gene>
<protein>
    <submittedName>
        <fullName evidence="1">Uncharacterized protein</fullName>
    </submittedName>
</protein>
<reference evidence="1" key="1">
    <citation type="journal article" date="2005" name="BMC Biol.">
        <title>The sequence of rice chromosomes 11 and 12, rich in disease resistance genes and recent gene duplications.</title>
        <authorList>
            <consortium name="The rice chromosomes 11 and 12 sequencing consortia"/>
        </authorList>
    </citation>
    <scope>NUCLEOTIDE SEQUENCE [LARGE SCALE GENOMIC DNA]</scope>
</reference>
<reference evidence="1" key="2">
    <citation type="submission" date="2005-04" db="EMBL/GenBank/DDBJ databases">
        <authorList>
            <person name="Buell C.R."/>
            <person name="Wing R.A."/>
            <person name="McCombie W.A."/>
            <person name="Ouyang S."/>
        </authorList>
    </citation>
    <scope>NUCLEOTIDE SEQUENCE</scope>
</reference>
<sequence>MQAGEIQQTLEGHVIQTQEWQQHVDARFSNLNTMMQQQQADLQAYFRHQGFNPYPGPCFLYFMIKIIHPHMHTYAKLLHWKIASMSSTISMSSLSTNKLSIHASFPKKNPLHSKRKRRERYG</sequence>
<dbReference type="AlphaFoldDB" id="Q2QPS0"/>